<organism evidence="2 3">
    <name type="scientific">Stegodyphus mimosarum</name>
    <name type="common">African social velvet spider</name>
    <dbReference type="NCBI Taxonomy" id="407821"/>
    <lineage>
        <taxon>Eukaryota</taxon>
        <taxon>Metazoa</taxon>
        <taxon>Ecdysozoa</taxon>
        <taxon>Arthropoda</taxon>
        <taxon>Chelicerata</taxon>
        <taxon>Arachnida</taxon>
        <taxon>Araneae</taxon>
        <taxon>Araneomorphae</taxon>
        <taxon>Entelegynae</taxon>
        <taxon>Eresoidea</taxon>
        <taxon>Eresidae</taxon>
        <taxon>Stegodyphus</taxon>
    </lineage>
</organism>
<proteinExistence type="predicted"/>
<dbReference type="AlphaFoldDB" id="A0A087TI35"/>
<feature type="non-terminal residue" evidence="2">
    <location>
        <position position="43"/>
    </location>
</feature>
<sequence>MHQKLDNCNSVFCLKTLFFFFFLIYSELMFNFLSWYSTCLFIS</sequence>
<dbReference type="EMBL" id="KK115314">
    <property type="protein sequence ID" value="KFM64774.1"/>
    <property type="molecule type" value="Genomic_DNA"/>
</dbReference>
<keyword evidence="1" id="KW-0812">Transmembrane</keyword>
<evidence type="ECO:0000256" key="1">
    <source>
        <dbReference type="SAM" id="Phobius"/>
    </source>
</evidence>
<keyword evidence="1" id="KW-1133">Transmembrane helix</keyword>
<name>A0A087TI35_STEMI</name>
<accession>A0A087TI35</accession>
<keyword evidence="1" id="KW-0472">Membrane</keyword>
<reference evidence="2 3" key="1">
    <citation type="submission" date="2013-11" db="EMBL/GenBank/DDBJ databases">
        <title>Genome sequencing of Stegodyphus mimosarum.</title>
        <authorList>
            <person name="Bechsgaard J."/>
        </authorList>
    </citation>
    <scope>NUCLEOTIDE SEQUENCE [LARGE SCALE GENOMIC DNA]</scope>
</reference>
<keyword evidence="3" id="KW-1185">Reference proteome</keyword>
<feature type="transmembrane region" description="Helical" evidence="1">
    <location>
        <begin position="12"/>
        <end position="36"/>
    </location>
</feature>
<evidence type="ECO:0000313" key="3">
    <source>
        <dbReference type="Proteomes" id="UP000054359"/>
    </source>
</evidence>
<evidence type="ECO:0000313" key="2">
    <source>
        <dbReference type="EMBL" id="KFM64774.1"/>
    </source>
</evidence>
<dbReference type="Proteomes" id="UP000054359">
    <property type="component" value="Unassembled WGS sequence"/>
</dbReference>
<gene>
    <name evidence="2" type="ORF">X975_20139</name>
</gene>
<protein>
    <submittedName>
        <fullName evidence="2">Uncharacterized protein</fullName>
    </submittedName>
</protein>